<organism evidence="1 2">
    <name type="scientific">Panagrolaimus davidi</name>
    <dbReference type="NCBI Taxonomy" id="227884"/>
    <lineage>
        <taxon>Eukaryota</taxon>
        <taxon>Metazoa</taxon>
        <taxon>Ecdysozoa</taxon>
        <taxon>Nematoda</taxon>
        <taxon>Chromadorea</taxon>
        <taxon>Rhabditida</taxon>
        <taxon>Tylenchina</taxon>
        <taxon>Panagrolaimomorpha</taxon>
        <taxon>Panagrolaimoidea</taxon>
        <taxon>Panagrolaimidae</taxon>
        <taxon>Panagrolaimus</taxon>
    </lineage>
</organism>
<dbReference type="Proteomes" id="UP000887578">
    <property type="component" value="Unplaced"/>
</dbReference>
<evidence type="ECO:0000313" key="1">
    <source>
        <dbReference type="Proteomes" id="UP000887578"/>
    </source>
</evidence>
<reference evidence="2" key="1">
    <citation type="submission" date="2022-11" db="UniProtKB">
        <authorList>
            <consortium name="WormBaseParasite"/>
        </authorList>
    </citation>
    <scope>IDENTIFICATION</scope>
</reference>
<sequence length="165" mass="19221">MIHCGSGGLFFLKLYAFQPSLPWQMSNLLSFEAALMRQFKPWHIKLWAFLTYIGPYLAYIKNSECFDMPIIFQNDIINDTENLMIKVFEVINSKLPSFKLPKKCIADAIRCLNYDSQAGTLLSQENMKKIKVSPMTEKLRNELARYTRELNIPKNIISFDNEIQI</sequence>
<name>A0A914QX79_9BILA</name>
<keyword evidence="1" id="KW-1185">Reference proteome</keyword>
<dbReference type="AlphaFoldDB" id="A0A914QX79"/>
<dbReference type="WBParaSite" id="PDA_v2.g368.t1">
    <property type="protein sequence ID" value="PDA_v2.g368.t1"/>
    <property type="gene ID" value="PDA_v2.g368"/>
</dbReference>
<accession>A0A914QX79</accession>
<evidence type="ECO:0000313" key="2">
    <source>
        <dbReference type="WBParaSite" id="PDA_v2.g368.t1"/>
    </source>
</evidence>
<proteinExistence type="predicted"/>
<protein>
    <submittedName>
        <fullName evidence="2">Uncharacterized protein</fullName>
    </submittedName>
</protein>